<evidence type="ECO:0000256" key="1">
    <source>
        <dbReference type="SAM" id="MobiDB-lite"/>
    </source>
</evidence>
<feature type="region of interest" description="Disordered" evidence="1">
    <location>
        <begin position="1"/>
        <end position="25"/>
    </location>
</feature>
<dbReference type="AlphaFoldDB" id="M4BLC8"/>
<evidence type="ECO:0000313" key="2">
    <source>
        <dbReference type="EnsemblProtists" id="HpaP807213"/>
    </source>
</evidence>
<keyword evidence="3" id="KW-1185">Reference proteome</keyword>
<proteinExistence type="predicted"/>
<dbReference type="HOGENOM" id="CLU_3091430_0_0_1"/>
<reference evidence="3" key="1">
    <citation type="journal article" date="2010" name="Science">
        <title>Signatures of adaptation to obligate biotrophy in the Hyaloperonospora arabidopsidis genome.</title>
        <authorList>
            <person name="Baxter L."/>
            <person name="Tripathy S."/>
            <person name="Ishaque N."/>
            <person name="Boot N."/>
            <person name="Cabral A."/>
            <person name="Kemen E."/>
            <person name="Thines M."/>
            <person name="Ah-Fong A."/>
            <person name="Anderson R."/>
            <person name="Badejoko W."/>
            <person name="Bittner-Eddy P."/>
            <person name="Boore J.L."/>
            <person name="Chibucos M.C."/>
            <person name="Coates M."/>
            <person name="Dehal P."/>
            <person name="Delehaunty K."/>
            <person name="Dong S."/>
            <person name="Downton P."/>
            <person name="Dumas B."/>
            <person name="Fabro G."/>
            <person name="Fronick C."/>
            <person name="Fuerstenberg S.I."/>
            <person name="Fulton L."/>
            <person name="Gaulin E."/>
            <person name="Govers F."/>
            <person name="Hughes L."/>
            <person name="Humphray S."/>
            <person name="Jiang R.H."/>
            <person name="Judelson H."/>
            <person name="Kamoun S."/>
            <person name="Kyung K."/>
            <person name="Meijer H."/>
            <person name="Minx P."/>
            <person name="Morris P."/>
            <person name="Nelson J."/>
            <person name="Phuntumart V."/>
            <person name="Qutob D."/>
            <person name="Rehmany A."/>
            <person name="Rougon-Cardoso A."/>
            <person name="Ryden P."/>
            <person name="Torto-Alalibo T."/>
            <person name="Studholme D."/>
            <person name="Wang Y."/>
            <person name="Win J."/>
            <person name="Wood J."/>
            <person name="Clifton S.W."/>
            <person name="Rogers J."/>
            <person name="Van den Ackerveken G."/>
            <person name="Jones J.D."/>
            <person name="McDowell J.M."/>
            <person name="Beynon J."/>
            <person name="Tyler B.M."/>
        </authorList>
    </citation>
    <scope>NUCLEOTIDE SEQUENCE [LARGE SCALE GENOMIC DNA]</scope>
    <source>
        <strain evidence="3">Emoy2</strain>
    </source>
</reference>
<dbReference type="EnsemblProtists" id="HpaT807213">
    <property type="protein sequence ID" value="HpaP807213"/>
    <property type="gene ID" value="HpaG807213"/>
</dbReference>
<name>M4BLC8_HYAAE</name>
<dbReference type="InParanoid" id="M4BLC8"/>
<dbReference type="EMBL" id="JH598375">
    <property type="status" value="NOT_ANNOTATED_CDS"/>
    <property type="molecule type" value="Genomic_DNA"/>
</dbReference>
<dbReference type="Proteomes" id="UP000011713">
    <property type="component" value="Unassembled WGS sequence"/>
</dbReference>
<dbReference type="VEuPathDB" id="FungiDB:HpaG807213"/>
<evidence type="ECO:0000313" key="3">
    <source>
        <dbReference type="Proteomes" id="UP000011713"/>
    </source>
</evidence>
<accession>M4BLC8</accession>
<protein>
    <submittedName>
        <fullName evidence="2">Uncharacterized protein</fullName>
    </submittedName>
</protein>
<sequence length="52" mass="6078">MKPTSPIRPRSWTKSTKAKRQPFRKASQGLTYLPMWLASFSSSHSPRRFAQR</sequence>
<organism evidence="2 3">
    <name type="scientific">Hyaloperonospora arabidopsidis (strain Emoy2)</name>
    <name type="common">Downy mildew agent</name>
    <name type="synonym">Peronospora arabidopsidis</name>
    <dbReference type="NCBI Taxonomy" id="559515"/>
    <lineage>
        <taxon>Eukaryota</taxon>
        <taxon>Sar</taxon>
        <taxon>Stramenopiles</taxon>
        <taxon>Oomycota</taxon>
        <taxon>Peronosporomycetes</taxon>
        <taxon>Peronosporales</taxon>
        <taxon>Peronosporaceae</taxon>
        <taxon>Hyaloperonospora</taxon>
    </lineage>
</organism>
<reference evidence="2" key="2">
    <citation type="submission" date="2015-06" db="UniProtKB">
        <authorList>
            <consortium name="EnsemblProtists"/>
        </authorList>
    </citation>
    <scope>IDENTIFICATION</scope>
    <source>
        <strain evidence="2">Emoy2</strain>
    </source>
</reference>